<proteinExistence type="inferred from homology"/>
<feature type="transmembrane region" description="Helical" evidence="8">
    <location>
        <begin position="311"/>
        <end position="330"/>
    </location>
</feature>
<comment type="subcellular location">
    <subcellularLocation>
        <location evidence="1 8">Cell membrane</location>
        <topology evidence="1 8">Multi-pass membrane protein</topology>
    </subcellularLocation>
</comment>
<evidence type="ECO:0000256" key="1">
    <source>
        <dbReference type="ARBA" id="ARBA00004651"/>
    </source>
</evidence>
<dbReference type="Pfam" id="PF02652">
    <property type="entry name" value="Lactate_perm"/>
    <property type="match status" value="1"/>
</dbReference>
<evidence type="ECO:0000256" key="2">
    <source>
        <dbReference type="ARBA" id="ARBA00010100"/>
    </source>
</evidence>
<dbReference type="AlphaFoldDB" id="A0A1G6E3U2"/>
<evidence type="ECO:0000313" key="10">
    <source>
        <dbReference type="Proteomes" id="UP000198771"/>
    </source>
</evidence>
<dbReference type="STRING" id="617002.SAMN05660653_02590"/>
<comment type="similarity">
    <text evidence="2 8">Belongs to the lactate permease family.</text>
</comment>
<evidence type="ECO:0000313" key="9">
    <source>
        <dbReference type="EMBL" id="SDB52048.1"/>
    </source>
</evidence>
<organism evidence="9 10">
    <name type="scientific">Desulfonatronum thiosulfatophilum</name>
    <dbReference type="NCBI Taxonomy" id="617002"/>
    <lineage>
        <taxon>Bacteria</taxon>
        <taxon>Pseudomonadati</taxon>
        <taxon>Thermodesulfobacteriota</taxon>
        <taxon>Desulfovibrionia</taxon>
        <taxon>Desulfovibrionales</taxon>
        <taxon>Desulfonatronaceae</taxon>
        <taxon>Desulfonatronum</taxon>
    </lineage>
</organism>
<feature type="transmembrane region" description="Helical" evidence="8">
    <location>
        <begin position="528"/>
        <end position="548"/>
    </location>
</feature>
<feature type="transmembrane region" description="Helical" evidence="8">
    <location>
        <begin position="61"/>
        <end position="81"/>
    </location>
</feature>
<feature type="transmembrane region" description="Helical" evidence="8">
    <location>
        <begin position="107"/>
        <end position="134"/>
    </location>
</feature>
<keyword evidence="3 8" id="KW-0813">Transport</keyword>
<reference evidence="9 10" key="1">
    <citation type="submission" date="2016-10" db="EMBL/GenBank/DDBJ databases">
        <authorList>
            <person name="de Groot N.N."/>
        </authorList>
    </citation>
    <scope>NUCLEOTIDE SEQUENCE [LARGE SCALE GENOMIC DNA]</scope>
    <source>
        <strain evidence="9 10">ASO4-2</strain>
    </source>
</reference>
<feature type="transmembrane region" description="Helical" evidence="8">
    <location>
        <begin position="350"/>
        <end position="376"/>
    </location>
</feature>
<keyword evidence="6 8" id="KW-1133">Transmembrane helix</keyword>
<evidence type="ECO:0000256" key="7">
    <source>
        <dbReference type="ARBA" id="ARBA00023136"/>
    </source>
</evidence>
<evidence type="ECO:0000256" key="5">
    <source>
        <dbReference type="ARBA" id="ARBA00022692"/>
    </source>
</evidence>
<protein>
    <recommendedName>
        <fullName evidence="8">L-lactate permease</fullName>
    </recommendedName>
</protein>
<name>A0A1G6E3U2_9BACT</name>
<evidence type="ECO:0000256" key="6">
    <source>
        <dbReference type="ARBA" id="ARBA00022989"/>
    </source>
</evidence>
<feature type="transmembrane region" description="Helical" evidence="8">
    <location>
        <begin position="7"/>
        <end position="25"/>
    </location>
</feature>
<feature type="transmembrane region" description="Helical" evidence="8">
    <location>
        <begin position="226"/>
        <end position="249"/>
    </location>
</feature>
<feature type="transmembrane region" description="Helical" evidence="8">
    <location>
        <begin position="495"/>
        <end position="516"/>
    </location>
</feature>
<feature type="transmembrane region" description="Helical" evidence="8">
    <location>
        <begin position="255"/>
        <end position="275"/>
    </location>
</feature>
<comment type="function">
    <text evidence="8">Uptake of L-lactate across the membrane. Can also transport D-lactate and glycolate.</text>
</comment>
<dbReference type="PANTHER" id="PTHR30003">
    <property type="entry name" value="L-LACTATE PERMEASE"/>
    <property type="match status" value="1"/>
</dbReference>
<dbReference type="RefSeq" id="WP_092122525.1">
    <property type="nucleotide sequence ID" value="NZ_FMXO01000015.1"/>
</dbReference>
<dbReference type="GO" id="GO:0005886">
    <property type="term" value="C:plasma membrane"/>
    <property type="evidence" value="ECO:0007669"/>
    <property type="project" value="UniProtKB-SubCell"/>
</dbReference>
<dbReference type="GO" id="GO:0015129">
    <property type="term" value="F:lactate transmembrane transporter activity"/>
    <property type="evidence" value="ECO:0007669"/>
    <property type="project" value="UniProtKB-UniRule"/>
</dbReference>
<accession>A0A1G6E3U2</accession>
<dbReference type="NCBIfam" id="TIGR00795">
    <property type="entry name" value="lctP"/>
    <property type="match status" value="1"/>
</dbReference>
<gene>
    <name evidence="9" type="ORF">SAMN05660653_02590</name>
</gene>
<keyword evidence="10" id="KW-1185">Reference proteome</keyword>
<dbReference type="InterPro" id="IPR003804">
    <property type="entry name" value="Lactate_perm"/>
</dbReference>
<evidence type="ECO:0000256" key="8">
    <source>
        <dbReference type="RuleBase" id="RU365092"/>
    </source>
</evidence>
<dbReference type="PANTHER" id="PTHR30003:SF0">
    <property type="entry name" value="GLYCOLATE PERMEASE GLCA-RELATED"/>
    <property type="match status" value="1"/>
</dbReference>
<feature type="transmembrane region" description="Helical" evidence="8">
    <location>
        <begin position="141"/>
        <end position="166"/>
    </location>
</feature>
<keyword evidence="7 8" id="KW-0472">Membrane</keyword>
<dbReference type="OrthoDB" id="9761056at2"/>
<dbReference type="GO" id="GO:0015295">
    <property type="term" value="F:solute:proton symporter activity"/>
    <property type="evidence" value="ECO:0007669"/>
    <property type="project" value="TreeGrafter"/>
</dbReference>
<dbReference type="Proteomes" id="UP000198771">
    <property type="component" value="Unassembled WGS sequence"/>
</dbReference>
<keyword evidence="5 8" id="KW-0812">Transmembrane</keyword>
<feature type="transmembrane region" description="Helical" evidence="8">
    <location>
        <begin position="397"/>
        <end position="416"/>
    </location>
</feature>
<feature type="transmembrane region" description="Helical" evidence="8">
    <location>
        <begin position="186"/>
        <end position="214"/>
    </location>
</feature>
<evidence type="ECO:0000256" key="3">
    <source>
        <dbReference type="ARBA" id="ARBA00022448"/>
    </source>
</evidence>
<keyword evidence="4 8" id="KW-1003">Cell membrane</keyword>
<evidence type="ECO:0000256" key="4">
    <source>
        <dbReference type="ARBA" id="ARBA00022475"/>
    </source>
</evidence>
<dbReference type="EMBL" id="FMXO01000015">
    <property type="protein sequence ID" value="SDB52048.1"/>
    <property type="molecule type" value="Genomic_DNA"/>
</dbReference>
<feature type="transmembrane region" description="Helical" evidence="8">
    <location>
        <begin position="31"/>
        <end position="49"/>
    </location>
</feature>
<sequence>MDLIMPLVALLPIVTVAVLMVGFMWPSSRAMPVGALVAVVIAVGVWNMSLQDLAAAGAAGIINAVDILIIVFGAILILQLMKKSGGMDGISRSMASLSTDRRVQVLIIAWLFGSFLEGAAGFGTPAAVAAPLLMGMGFPPLLAAILTLVADSASVSFGAVGVPIHGGFEAIRDVVSLPEGMAFNDFLHAIAARVGLLHLALGTFIPLVMVLLMTRMVDGSFRKGRDVWLLALFAGIVFTVPQMLVAWFFGPELPALLGALIALPIFLFAVSRGFLQPRETWDFPDKQDWPDTWQGKIEAGAGTGEGPTMSWWLAWSPYVVVGLLLLATRIEYLGISERLRQWSVGSEDLLGTGIGATFAPLYNPGIIPFVLIALVIPLMHGMNRQGVITAWKKTASMIGSAAVALIAALIMVYVMMNSGGADGRDSMIITVAKAAADVTGQSWYLIAPLVGALGTFISGSNTVSNIMFGVLQHDTAVQSGLQVAPVLALQAVGGAAGNMICVHNVVAVLTTVGLLGKEGIVIRKIAPIAVGYALLAGVLGWVVVGMGFG</sequence>